<protein>
    <submittedName>
        <fullName evidence="10">Putative membrane protein</fullName>
    </submittedName>
</protein>
<dbReference type="SUPFAM" id="SSF103473">
    <property type="entry name" value="MFS general substrate transporter"/>
    <property type="match status" value="1"/>
</dbReference>
<dbReference type="PATRIC" id="fig|1073571.4.peg.7107"/>
<evidence type="ECO:0000256" key="5">
    <source>
        <dbReference type="ARBA" id="ARBA00022692"/>
    </source>
</evidence>
<comment type="subcellular location">
    <subcellularLocation>
        <location evidence="1">Cell inner membrane</location>
        <topology evidence="1">Multi-pass membrane protein</topology>
    </subcellularLocation>
</comment>
<keyword evidence="7 8" id="KW-0472">Membrane</keyword>
<proteinExistence type="predicted"/>
<dbReference type="GO" id="GO:0015528">
    <property type="term" value="F:lactose:proton symporter activity"/>
    <property type="evidence" value="ECO:0007669"/>
    <property type="project" value="TreeGrafter"/>
</dbReference>
<dbReference type="AlphaFoldDB" id="A0A0E4CZV3"/>
<feature type="transmembrane region" description="Helical" evidence="8">
    <location>
        <begin position="96"/>
        <end position="116"/>
    </location>
</feature>
<dbReference type="HOGENOM" id="CLU_013133_6_1_9"/>
<dbReference type="GO" id="GO:0005886">
    <property type="term" value="C:plasma membrane"/>
    <property type="evidence" value="ECO:0007669"/>
    <property type="project" value="UniProtKB-SubCell"/>
</dbReference>
<dbReference type="Pfam" id="PF12832">
    <property type="entry name" value="MFS_1_like"/>
    <property type="match status" value="1"/>
</dbReference>
<keyword evidence="4" id="KW-0997">Cell inner membrane</keyword>
<reference evidence="11" key="1">
    <citation type="submission" date="2015-03" db="EMBL/GenBank/DDBJ databases">
        <authorList>
            <person name="Wibberg D."/>
        </authorList>
    </citation>
    <scope>NUCLEOTIDE SEQUENCE [LARGE SCALE GENOMIC DNA]</scope>
</reference>
<accession>A0A0E4CZV3</accession>
<keyword evidence="6 8" id="KW-1133">Transmembrane helix</keyword>
<dbReference type="Proteomes" id="UP000033163">
    <property type="component" value="Chromosome I"/>
</dbReference>
<keyword evidence="3" id="KW-1003">Cell membrane</keyword>
<evidence type="ECO:0000256" key="3">
    <source>
        <dbReference type="ARBA" id="ARBA00022475"/>
    </source>
</evidence>
<dbReference type="Gene3D" id="1.20.1250.20">
    <property type="entry name" value="MFS general substrate transporter like domains"/>
    <property type="match status" value="2"/>
</dbReference>
<dbReference type="PROSITE" id="PS50850">
    <property type="entry name" value="MFS"/>
    <property type="match status" value="1"/>
</dbReference>
<keyword evidence="2" id="KW-0813">Transport</keyword>
<evidence type="ECO:0000256" key="7">
    <source>
        <dbReference type="ARBA" id="ARBA00023136"/>
    </source>
</evidence>
<feature type="domain" description="Major facilitator superfamily (MFS) profile" evidence="9">
    <location>
        <begin position="213"/>
        <end position="400"/>
    </location>
</feature>
<feature type="transmembrane region" description="Helical" evidence="8">
    <location>
        <begin position="339"/>
        <end position="361"/>
    </location>
</feature>
<dbReference type="PANTHER" id="PTHR23522:SF10">
    <property type="entry name" value="3-PHENYLPROPIONIC ACID TRANSPORTER-RELATED"/>
    <property type="match status" value="1"/>
</dbReference>
<evidence type="ECO:0000256" key="4">
    <source>
        <dbReference type="ARBA" id="ARBA00022519"/>
    </source>
</evidence>
<dbReference type="PIRSF" id="PIRSF004925">
    <property type="entry name" value="HcaT"/>
    <property type="match status" value="1"/>
</dbReference>
<evidence type="ECO:0000313" key="11">
    <source>
        <dbReference type="Proteomes" id="UP000033163"/>
    </source>
</evidence>
<dbReference type="InterPro" id="IPR036259">
    <property type="entry name" value="MFS_trans_sf"/>
</dbReference>
<feature type="transmembrane region" description="Helical" evidence="8">
    <location>
        <begin position="306"/>
        <end position="327"/>
    </location>
</feature>
<gene>
    <name evidence="10" type="ORF">PRIO_6645</name>
</gene>
<dbReference type="InterPro" id="IPR020846">
    <property type="entry name" value="MFS_dom"/>
</dbReference>
<feature type="transmembrane region" description="Helical" evidence="8">
    <location>
        <begin position="72"/>
        <end position="90"/>
    </location>
</feature>
<sequence>MKISYRKYSLHVYNYFFYIAYASYLPFISYWFAEDGLSTQQIGLIFSIGPLVGFLVQPLWGMLIDYYGMAKWLLLISTGITPWVVIAYRFAGHHFWLYIVISVVLAVFSSATLPVIDAVTVRHAKHNSLSYGAIRVVGSISFGLAVAVFGQMYEHFGISTVFAAYILTMTLVCLLTFSIPGDRKGRPKPEMAGKGAPRSGMTAGMITLLKEPKFVWFLIPVFLAAIGPQMNNAFYSVYISHFGGEASAKIGLLYTAASLTEIPVFLFSGYIIRKFGYVKILTAVSLAGALRWYVLSLEPSFEILMANQMLSGLTYALFLSAGVNYAYDNSSDRAKTTAHSLFVVVYTNVAGIVASNVGGWVVERGGYSLLFQGAAVMSLLGAAGFASLGRVKRREGRLKV</sequence>
<evidence type="ECO:0000259" key="9">
    <source>
        <dbReference type="PROSITE" id="PS50850"/>
    </source>
</evidence>
<feature type="transmembrane region" description="Helical" evidence="8">
    <location>
        <begin position="12"/>
        <end position="33"/>
    </location>
</feature>
<name>A0A0E4CZV3_9BACL</name>
<feature type="transmembrane region" description="Helical" evidence="8">
    <location>
        <begin position="367"/>
        <end position="389"/>
    </location>
</feature>
<feature type="transmembrane region" description="Helical" evidence="8">
    <location>
        <begin position="214"/>
        <end position="230"/>
    </location>
</feature>
<dbReference type="GO" id="GO:0030395">
    <property type="term" value="F:lactose binding"/>
    <property type="evidence" value="ECO:0007669"/>
    <property type="project" value="TreeGrafter"/>
</dbReference>
<evidence type="ECO:0000313" key="10">
    <source>
        <dbReference type="EMBL" id="CQR58992.1"/>
    </source>
</evidence>
<dbReference type="STRING" id="483937.AMQ84_31290"/>
<evidence type="ECO:0000256" key="6">
    <source>
        <dbReference type="ARBA" id="ARBA00022989"/>
    </source>
</evidence>
<evidence type="ECO:0000256" key="1">
    <source>
        <dbReference type="ARBA" id="ARBA00004429"/>
    </source>
</evidence>
<feature type="transmembrane region" description="Helical" evidence="8">
    <location>
        <begin position="277"/>
        <end position="294"/>
    </location>
</feature>
<dbReference type="InterPro" id="IPR026032">
    <property type="entry name" value="HcaT-like"/>
</dbReference>
<dbReference type="EMBL" id="LN831776">
    <property type="protein sequence ID" value="CQR58992.1"/>
    <property type="molecule type" value="Genomic_DNA"/>
</dbReference>
<keyword evidence="5 8" id="KW-0812">Transmembrane</keyword>
<dbReference type="KEGG" id="pri:PRIO_6645"/>
<feature type="transmembrane region" description="Helical" evidence="8">
    <location>
        <begin position="39"/>
        <end position="60"/>
    </location>
</feature>
<feature type="transmembrane region" description="Helical" evidence="8">
    <location>
        <begin position="250"/>
        <end position="270"/>
    </location>
</feature>
<evidence type="ECO:0000256" key="2">
    <source>
        <dbReference type="ARBA" id="ARBA00022448"/>
    </source>
</evidence>
<dbReference type="InterPro" id="IPR024989">
    <property type="entry name" value="MFS_assoc_dom"/>
</dbReference>
<organism evidence="10 11">
    <name type="scientific">Paenibacillus riograndensis SBR5</name>
    <dbReference type="NCBI Taxonomy" id="1073571"/>
    <lineage>
        <taxon>Bacteria</taxon>
        <taxon>Bacillati</taxon>
        <taxon>Bacillota</taxon>
        <taxon>Bacilli</taxon>
        <taxon>Bacillales</taxon>
        <taxon>Paenibacillaceae</taxon>
        <taxon>Paenibacillus</taxon>
        <taxon>Paenibacillus sonchi group</taxon>
    </lineage>
</organism>
<dbReference type="RefSeq" id="WP_020434371.1">
    <property type="nucleotide sequence ID" value="NZ_AGBD01001970.1"/>
</dbReference>
<feature type="transmembrane region" description="Helical" evidence="8">
    <location>
        <begin position="156"/>
        <end position="179"/>
    </location>
</feature>
<feature type="transmembrane region" description="Helical" evidence="8">
    <location>
        <begin position="128"/>
        <end position="150"/>
    </location>
</feature>
<dbReference type="PANTHER" id="PTHR23522">
    <property type="entry name" value="BLL5896 PROTEIN"/>
    <property type="match status" value="1"/>
</dbReference>
<evidence type="ECO:0000256" key="8">
    <source>
        <dbReference type="SAM" id="Phobius"/>
    </source>
</evidence>